<reference evidence="4" key="2">
    <citation type="submission" date="2022-05" db="EMBL/GenBank/DDBJ databases">
        <authorList>
            <person name="Kim J.-S."/>
            <person name="Lee K."/>
            <person name="Suh M."/>
            <person name="Eom M."/>
            <person name="Kim J.-S."/>
            <person name="Kim D.-S."/>
            <person name="Ko S.-H."/>
            <person name="Shin Y."/>
            <person name="Lee J.-S."/>
        </authorList>
    </citation>
    <scope>NUCLEOTIDE SEQUENCE</scope>
    <source>
        <strain evidence="4">N237</strain>
    </source>
</reference>
<feature type="transmembrane region" description="Helical" evidence="2">
    <location>
        <begin position="120"/>
        <end position="140"/>
    </location>
</feature>
<sequence>MSGTSSASEYDKYARYRSSATPRNGDWSEPTVAQRRAAPGTGYDSVHPQTGHPARPESEPSPDRAGRLGDPRREGQQGKQGQQGGGPGRSTDRGVPGWAAVLVLIVIAGIGGLIDQISGASIQGAFNWALIVASLIAILIVRRGQMFPVVIAPPLVYFIASAAKLYISSNGLKSRGALIDAASNWLVYGFPAIAAATAIVLLIAGIRMLARR</sequence>
<keyword evidence="2" id="KW-0472">Membrane</keyword>
<proteinExistence type="predicted"/>
<feature type="region of interest" description="Disordered" evidence="1">
    <location>
        <begin position="1"/>
        <end position="92"/>
    </location>
</feature>
<gene>
    <name evidence="4" type="ORF">M6D93_15815</name>
</gene>
<feature type="compositionally biased region" description="Basic and acidic residues" evidence="1">
    <location>
        <begin position="54"/>
        <end position="76"/>
    </location>
</feature>
<reference evidence="4" key="1">
    <citation type="journal article" date="2018" name="Int. J. Syst. Evol. Microbiol.">
        <title>Jatrophihabitans telluris sp. nov., isolated from sediment soil of lava forest wetlands and the emended description of the genus Jatrophihabitans.</title>
        <authorList>
            <person name="Lee K.C."/>
            <person name="Suh M.K."/>
            <person name="Eom M.K."/>
            <person name="Kim K.K."/>
            <person name="Kim J.S."/>
            <person name="Kim D.S."/>
            <person name="Ko S.H."/>
            <person name="Shin Y.K."/>
            <person name="Lee J.S."/>
        </authorList>
    </citation>
    <scope>NUCLEOTIDE SEQUENCE</scope>
    <source>
        <strain evidence="4">N237</strain>
    </source>
</reference>
<feature type="transmembrane region" description="Helical" evidence="2">
    <location>
        <begin position="95"/>
        <end position="114"/>
    </location>
</feature>
<name>A0ABY4QVV4_9ACTN</name>
<evidence type="ECO:0000313" key="5">
    <source>
        <dbReference type="Proteomes" id="UP001056336"/>
    </source>
</evidence>
<keyword evidence="5" id="KW-1185">Reference proteome</keyword>
<keyword evidence="2" id="KW-1133">Transmembrane helix</keyword>
<evidence type="ECO:0000259" key="3">
    <source>
        <dbReference type="Pfam" id="PF20177"/>
    </source>
</evidence>
<evidence type="ECO:0000313" key="4">
    <source>
        <dbReference type="EMBL" id="UQX87754.1"/>
    </source>
</evidence>
<feature type="transmembrane region" description="Helical" evidence="2">
    <location>
        <begin position="147"/>
        <end position="167"/>
    </location>
</feature>
<dbReference type="RefSeq" id="WP_249770587.1">
    <property type="nucleotide sequence ID" value="NZ_CP097332.1"/>
</dbReference>
<evidence type="ECO:0000256" key="2">
    <source>
        <dbReference type="SAM" id="Phobius"/>
    </source>
</evidence>
<dbReference type="EMBL" id="CP097332">
    <property type="protein sequence ID" value="UQX87754.1"/>
    <property type="molecule type" value="Genomic_DNA"/>
</dbReference>
<dbReference type="InterPro" id="IPR046672">
    <property type="entry name" value="DUF6542"/>
</dbReference>
<accession>A0ABY4QVV4</accession>
<feature type="transmembrane region" description="Helical" evidence="2">
    <location>
        <begin position="187"/>
        <end position="210"/>
    </location>
</feature>
<evidence type="ECO:0000256" key="1">
    <source>
        <dbReference type="SAM" id="MobiDB-lite"/>
    </source>
</evidence>
<feature type="domain" description="DUF6542" evidence="3">
    <location>
        <begin position="94"/>
        <end position="212"/>
    </location>
</feature>
<keyword evidence="2" id="KW-0812">Transmembrane</keyword>
<protein>
    <recommendedName>
        <fullName evidence="3">DUF6542 domain-containing protein</fullName>
    </recommendedName>
</protein>
<dbReference type="Pfam" id="PF20177">
    <property type="entry name" value="DUF6542"/>
    <property type="match status" value="1"/>
</dbReference>
<organism evidence="4 5">
    <name type="scientific">Jatrophihabitans telluris</name>
    <dbReference type="NCBI Taxonomy" id="2038343"/>
    <lineage>
        <taxon>Bacteria</taxon>
        <taxon>Bacillati</taxon>
        <taxon>Actinomycetota</taxon>
        <taxon>Actinomycetes</taxon>
        <taxon>Jatrophihabitantales</taxon>
        <taxon>Jatrophihabitantaceae</taxon>
        <taxon>Jatrophihabitans</taxon>
    </lineage>
</organism>
<dbReference type="Proteomes" id="UP001056336">
    <property type="component" value="Chromosome"/>
</dbReference>